<dbReference type="Proteomes" id="UP001500879">
    <property type="component" value="Unassembled WGS sequence"/>
</dbReference>
<accession>A0ABN0Z762</accession>
<proteinExistence type="predicted"/>
<dbReference type="CDD" id="cd06974">
    <property type="entry name" value="TerD_like"/>
    <property type="match status" value="1"/>
</dbReference>
<reference evidence="1 2" key="1">
    <citation type="journal article" date="2019" name="Int. J. Syst. Evol. Microbiol.">
        <title>The Global Catalogue of Microorganisms (GCM) 10K type strain sequencing project: providing services to taxonomists for standard genome sequencing and annotation.</title>
        <authorList>
            <consortium name="The Broad Institute Genomics Platform"/>
            <consortium name="The Broad Institute Genome Sequencing Center for Infectious Disease"/>
            <person name="Wu L."/>
            <person name="Ma J."/>
        </authorList>
    </citation>
    <scope>NUCLEOTIDE SEQUENCE [LARGE SCALE GENOMIC DNA]</scope>
    <source>
        <strain evidence="1 2">JCM 4788</strain>
    </source>
</reference>
<dbReference type="Gene3D" id="2.60.60.30">
    <property type="entry name" value="sav2460 like domains"/>
    <property type="match status" value="1"/>
</dbReference>
<name>A0ABN0Z762_9ACTN</name>
<dbReference type="EMBL" id="BAAABX010000086">
    <property type="protein sequence ID" value="GAA0435919.1"/>
    <property type="molecule type" value="Genomic_DNA"/>
</dbReference>
<gene>
    <name evidence="1" type="ORF">GCM10010357_66700</name>
</gene>
<organism evidence="1 2">
    <name type="scientific">Streptomyces luteireticuli</name>
    <dbReference type="NCBI Taxonomy" id="173858"/>
    <lineage>
        <taxon>Bacteria</taxon>
        <taxon>Bacillati</taxon>
        <taxon>Actinomycetota</taxon>
        <taxon>Actinomycetes</taxon>
        <taxon>Kitasatosporales</taxon>
        <taxon>Streptomycetaceae</taxon>
        <taxon>Streptomyces</taxon>
    </lineage>
</organism>
<evidence type="ECO:0000313" key="2">
    <source>
        <dbReference type="Proteomes" id="UP001500879"/>
    </source>
</evidence>
<sequence length="291" mass="32337">MTPARAREPSERGGGEFQLAAAPLTGFRRGDRTTRVTRVGAVMTVRDKLFGNWGRGAAWQFDAPHGGSGAVELTKRRPVYSLTKNGAVSGNMRVNLSWQMRTSDFDGRGPGRGSVRHPFRKFTPEVVQAQGTAMVTVDLDLACMYELWDGSKGVVQPLGNILGTINAPPYVQLSGDDRFGSGAGETLYINMDHRDEIKRLLVFVYIYDGTPAFDRTQATVTLYPGNGPRLEVALHERAPEARSCAVLLIENDKKEIVVRREMRYVYGFQSELDRLYGWGLQWGRGYKSSKV</sequence>
<evidence type="ECO:0000313" key="1">
    <source>
        <dbReference type="EMBL" id="GAA0435919.1"/>
    </source>
</evidence>
<keyword evidence="2" id="KW-1185">Reference proteome</keyword>
<evidence type="ECO:0008006" key="3">
    <source>
        <dbReference type="Google" id="ProtNLM"/>
    </source>
</evidence>
<dbReference type="InterPro" id="IPR003325">
    <property type="entry name" value="TerD"/>
</dbReference>
<protein>
    <recommendedName>
        <fullName evidence="3">Tellurium resistance</fullName>
    </recommendedName>
</protein>
<comment type="caution">
    <text evidence="1">The sequence shown here is derived from an EMBL/GenBank/DDBJ whole genome shotgun (WGS) entry which is preliminary data.</text>
</comment>